<accession>A0A089LXU7</accession>
<name>A0A089LXU7_9BACL</name>
<keyword evidence="2" id="KW-1185">Reference proteome</keyword>
<dbReference type="HOGENOM" id="CLU_2383439_0_0_9"/>
<reference evidence="1 2" key="1">
    <citation type="submission" date="2014-08" db="EMBL/GenBank/DDBJ databases">
        <title>Comparative genomics of the Paenibacillus odorifer group.</title>
        <authorList>
            <person name="den Bakker H.C."/>
            <person name="Tsai Y.-C."/>
            <person name="Martin N."/>
            <person name="Korlach J."/>
            <person name="Wiedmann M."/>
        </authorList>
    </citation>
    <scope>NUCLEOTIDE SEQUENCE [LARGE SCALE GENOMIC DNA]</scope>
    <source>
        <strain evidence="1 2">DSM 14472</strain>
    </source>
</reference>
<dbReference type="EMBL" id="CP009286">
    <property type="protein sequence ID" value="AIQ64093.1"/>
    <property type="molecule type" value="Genomic_DNA"/>
</dbReference>
<protein>
    <submittedName>
        <fullName evidence="1">Uncharacterized protein</fullName>
    </submittedName>
</protein>
<sequence length="94" mass="10801">MSAESERRKRCLRWKVGFAMENEHLSNSTIFPLGDKVQANFTGDAYNFNVFDFELTVEDMGKITSLDTGESAFFSHYDPQTVEFLTNYAKQSLE</sequence>
<proteinExistence type="predicted"/>
<evidence type="ECO:0000313" key="1">
    <source>
        <dbReference type="EMBL" id="AIQ64093.1"/>
    </source>
</evidence>
<dbReference type="STRING" id="169760.PSTEL_14375"/>
<dbReference type="KEGG" id="pste:PSTEL_14375"/>
<organism evidence="1 2">
    <name type="scientific">Paenibacillus stellifer</name>
    <dbReference type="NCBI Taxonomy" id="169760"/>
    <lineage>
        <taxon>Bacteria</taxon>
        <taxon>Bacillati</taxon>
        <taxon>Bacillota</taxon>
        <taxon>Bacilli</taxon>
        <taxon>Bacillales</taxon>
        <taxon>Paenibacillaceae</taxon>
        <taxon>Paenibacillus</taxon>
    </lineage>
</organism>
<evidence type="ECO:0000313" key="2">
    <source>
        <dbReference type="Proteomes" id="UP000029507"/>
    </source>
</evidence>
<gene>
    <name evidence="1" type="ORF">PSTEL_14375</name>
</gene>
<dbReference type="AlphaFoldDB" id="A0A089LXU7"/>
<dbReference type="Proteomes" id="UP000029507">
    <property type="component" value="Chromosome"/>
</dbReference>